<dbReference type="Proteomes" id="UP000051936">
    <property type="component" value="Unassembled WGS sequence"/>
</dbReference>
<dbReference type="OrthoDB" id="8203586at2"/>
<accession>A0A0R3DP41</accession>
<name>A0A0R3DP41_9BRAD</name>
<dbReference type="RefSeq" id="WP_057749479.1">
    <property type="nucleotide sequence ID" value="NZ_LJYG01000085.1"/>
</dbReference>
<protein>
    <submittedName>
        <fullName evidence="1">Uncharacterized protein</fullName>
    </submittedName>
</protein>
<dbReference type="EMBL" id="LJYG01000085">
    <property type="protein sequence ID" value="KRQ10174.1"/>
    <property type="molecule type" value="Genomic_DNA"/>
</dbReference>
<organism evidence="1 2">
    <name type="scientific">Bradyrhizobium manausense</name>
    <dbReference type="NCBI Taxonomy" id="989370"/>
    <lineage>
        <taxon>Bacteria</taxon>
        <taxon>Pseudomonadati</taxon>
        <taxon>Pseudomonadota</taxon>
        <taxon>Alphaproteobacteria</taxon>
        <taxon>Hyphomicrobiales</taxon>
        <taxon>Nitrobacteraceae</taxon>
        <taxon>Bradyrhizobium</taxon>
    </lineage>
</organism>
<dbReference type="AlphaFoldDB" id="A0A0R3DP41"/>
<evidence type="ECO:0000313" key="2">
    <source>
        <dbReference type="Proteomes" id="UP000051936"/>
    </source>
</evidence>
<keyword evidence="2" id="KW-1185">Reference proteome</keyword>
<evidence type="ECO:0000313" key="1">
    <source>
        <dbReference type="EMBL" id="KRQ10174.1"/>
    </source>
</evidence>
<comment type="caution">
    <text evidence="1">The sequence shown here is derived from an EMBL/GenBank/DDBJ whole genome shotgun (WGS) entry which is preliminary data.</text>
</comment>
<reference evidence="1 2" key="1">
    <citation type="submission" date="2015-09" db="EMBL/GenBank/DDBJ databases">
        <title>Draft Genome Sequence of Bradyrhizobium manausense Strain BR 3351T, a Novel Symbiotic Nitrogen-Fixing Alphaproteobacterium Isolated from Brazilian Amazon Rain Forest.</title>
        <authorList>
            <person name="De Araujo J.L."/>
            <person name="Zilli J.E."/>
        </authorList>
    </citation>
    <scope>NUCLEOTIDE SEQUENCE [LARGE SCALE GENOMIC DNA]</scope>
    <source>
        <strain evidence="1 2">BR3351</strain>
    </source>
</reference>
<sequence>MLAENSTIAAPTVTALGWHPTAKLASWRQVRRLVHGDRRLAIADKDVQFEKDYDQVSSERCEARKARRGVVPNPAYLEYRREYRETRKRFFELEPSPERFTATVSQRLESGYHCENIRFGGKSTNNGNVFQKLVHEVELRSKRHFLLKRIVAGTAKVRGLSEYGIRQRAIARLVKLGIPLSVAASGLYDWGWARARKLISELAENEKLTLDARSKFCGRIQRALRQEVKSRFEADADHAAAINRLMKRIANQVVHRYGRADDMSSGELRSGPFNDVRFGHDRKLFALDGQYINLRTDCAEIFRLERDDDFPSLDCLRDFLDTLRVRPQIVVWFWDSRYPERVIRPHFYYILQEKCGVWYGEAKATRMLHAVAAALNKDLKGDPGGLANIFDGKNPLSPHSDYLIGEENLKTLSQLCEILEIDLDEDLDRGMRYQCIQSMVQAGIDEKASMFIYNWAWNRSRGLLKSWQQIGSIQVNAWLDHAALIERVYGTMSKELCRQWTPRNAREREKAERALRCQARTAVERLGKRSNNRGWNVGAAQAASKTAVEALSDQATRQDKVKAAQKAGQAHRSRVVVERNIALIRDHIAHARSAGKKPTVASIAVSTGLHEKTVKKHWKTAASDAESKSVRLAFLAAMFFSSAAEIRSPVRGIEVEMANKMKGGITVWGARRRAVDAHISDQTDQRIKMESPARRVRPFEKWVRFVQAGQMRIHLLTGRRIVLDPFAVIGSTHHTKGPIVLSDRLDKVSTNHSTPSSEFG</sequence>
<gene>
    <name evidence="1" type="ORF">AOQ71_19595</name>
</gene>
<proteinExistence type="predicted"/>